<evidence type="ECO:0000256" key="4">
    <source>
        <dbReference type="ARBA" id="ARBA00023014"/>
    </source>
</evidence>
<keyword evidence="3" id="KW-0408">Iron</keyword>
<dbReference type="PANTHER" id="PTHR13847">
    <property type="entry name" value="SARCOSINE DEHYDROGENASE-RELATED"/>
    <property type="match status" value="1"/>
</dbReference>
<dbReference type="InterPro" id="IPR036922">
    <property type="entry name" value="Rieske_2Fe-2S_sf"/>
</dbReference>
<dbReference type="SUPFAM" id="SSF50022">
    <property type="entry name" value="ISP domain"/>
    <property type="match status" value="1"/>
</dbReference>
<dbReference type="Proteomes" id="UP001499967">
    <property type="component" value="Unassembled WGS sequence"/>
</dbReference>
<feature type="domain" description="Rieske" evidence="6">
    <location>
        <begin position="358"/>
        <end position="441"/>
    </location>
</feature>
<evidence type="ECO:0000256" key="5">
    <source>
        <dbReference type="ARBA" id="ARBA00023157"/>
    </source>
</evidence>
<keyword evidence="4" id="KW-0411">Iron-sulfur</keyword>
<keyword evidence="8" id="KW-1185">Reference proteome</keyword>
<dbReference type="EMBL" id="BAAAHP010000174">
    <property type="protein sequence ID" value="GAA0896521.1"/>
    <property type="molecule type" value="Genomic_DNA"/>
</dbReference>
<dbReference type="InterPro" id="IPR017941">
    <property type="entry name" value="Rieske_2Fe-2S"/>
</dbReference>
<evidence type="ECO:0000259" key="6">
    <source>
        <dbReference type="PROSITE" id="PS51296"/>
    </source>
</evidence>
<dbReference type="PANTHER" id="PTHR13847:SF274">
    <property type="entry name" value="RIESKE 2FE-2S IRON-SULFUR PROTEIN YHFW-RELATED"/>
    <property type="match status" value="1"/>
</dbReference>
<evidence type="ECO:0000256" key="2">
    <source>
        <dbReference type="ARBA" id="ARBA00022723"/>
    </source>
</evidence>
<evidence type="ECO:0000313" key="8">
    <source>
        <dbReference type="Proteomes" id="UP001499967"/>
    </source>
</evidence>
<name>A0ABN1N7Z5_9PSEU</name>
<accession>A0ABN1N7Z5</accession>
<proteinExistence type="predicted"/>
<evidence type="ECO:0000256" key="1">
    <source>
        <dbReference type="ARBA" id="ARBA00022714"/>
    </source>
</evidence>
<comment type="caution">
    <text evidence="7">The sequence shown here is derived from an EMBL/GenBank/DDBJ whole genome shotgun (WGS) entry which is preliminary data.</text>
</comment>
<dbReference type="Pfam" id="PF00355">
    <property type="entry name" value="Rieske"/>
    <property type="match status" value="1"/>
</dbReference>
<dbReference type="SUPFAM" id="SSF51905">
    <property type="entry name" value="FAD/NAD(P)-binding domain"/>
    <property type="match status" value="1"/>
</dbReference>
<reference evidence="7 8" key="1">
    <citation type="journal article" date="2019" name="Int. J. Syst. Evol. Microbiol.">
        <title>The Global Catalogue of Microorganisms (GCM) 10K type strain sequencing project: providing services to taxonomists for standard genome sequencing and annotation.</title>
        <authorList>
            <consortium name="The Broad Institute Genomics Platform"/>
            <consortium name="The Broad Institute Genome Sequencing Center for Infectious Disease"/>
            <person name="Wu L."/>
            <person name="Ma J."/>
        </authorList>
    </citation>
    <scope>NUCLEOTIDE SEQUENCE [LARGE SCALE GENOMIC DNA]</scope>
    <source>
        <strain evidence="7 8">JCM 11117</strain>
    </source>
</reference>
<dbReference type="InterPro" id="IPR006076">
    <property type="entry name" value="FAD-dep_OxRdtase"/>
</dbReference>
<sequence>MAVVEAVRVGSGVTGHSTAKVSALQSTMLGRMARARGDEVAHEYARLNAAAVEFVAATVAEAGIECDLQRRSAYTAATTESALPDVEREVELARAAGLPAEFTTDVPLPYPVVGAAVLDDQLEFHPVRYAHGLAAAVHGDGSAVFEQTRAVGVRERSPVQVETTAGTLTGDQVVVATHYPVWDRGGYFARMKAHRSYCIAVRPAGGPPRGMTITTGGPTRSYRSAGDLLIVCGEDHVVGERGVDEGVFARLADHAREHWNVEEVTHRWSAQDPVPYDNSPMIGTYTPVSNRMLVATGFAKWGLGGGTMAARLLADRIQGRPVPATFSPHRIAPRGLPTLAATNLKVAADLVGDRLVPGQVRSAAEVPPGAAGVLRNGTDRTGIYRDEDGAVHAVSMRCTHLGCLVRFNAAERSWDCPCHGSRFDVDGAVLEGPAVRPLPRR</sequence>
<dbReference type="PRINTS" id="PR00162">
    <property type="entry name" value="RIESKE"/>
</dbReference>
<gene>
    <name evidence="7" type="ORF">GCM10009559_55250</name>
</gene>
<dbReference type="InterPro" id="IPR005805">
    <property type="entry name" value="Rieske_Fe-S_prot_C"/>
</dbReference>
<dbReference type="Gene3D" id="2.102.10.10">
    <property type="entry name" value="Rieske [2Fe-2S] iron-sulphur domain"/>
    <property type="match status" value="1"/>
</dbReference>
<evidence type="ECO:0000256" key="3">
    <source>
        <dbReference type="ARBA" id="ARBA00023004"/>
    </source>
</evidence>
<keyword evidence="5" id="KW-1015">Disulfide bond</keyword>
<evidence type="ECO:0000313" key="7">
    <source>
        <dbReference type="EMBL" id="GAA0896521.1"/>
    </source>
</evidence>
<keyword evidence="1" id="KW-0001">2Fe-2S</keyword>
<dbReference type="Pfam" id="PF01266">
    <property type="entry name" value="DAO"/>
    <property type="match status" value="1"/>
</dbReference>
<dbReference type="Gene3D" id="3.50.50.60">
    <property type="entry name" value="FAD/NAD(P)-binding domain"/>
    <property type="match status" value="1"/>
</dbReference>
<keyword evidence="2" id="KW-0479">Metal-binding</keyword>
<dbReference type="PROSITE" id="PS51296">
    <property type="entry name" value="RIESKE"/>
    <property type="match status" value="1"/>
</dbReference>
<organism evidence="7 8">
    <name type="scientific">Pseudonocardia zijingensis</name>
    <dbReference type="NCBI Taxonomy" id="153376"/>
    <lineage>
        <taxon>Bacteria</taxon>
        <taxon>Bacillati</taxon>
        <taxon>Actinomycetota</taxon>
        <taxon>Actinomycetes</taxon>
        <taxon>Pseudonocardiales</taxon>
        <taxon>Pseudonocardiaceae</taxon>
        <taxon>Pseudonocardia</taxon>
    </lineage>
</organism>
<dbReference type="Gene3D" id="3.30.9.10">
    <property type="entry name" value="D-Amino Acid Oxidase, subunit A, domain 2"/>
    <property type="match status" value="1"/>
</dbReference>
<protein>
    <submittedName>
        <fullName evidence="7">FAD-dependent oxidoreductase</fullName>
    </submittedName>
</protein>
<dbReference type="InterPro" id="IPR036188">
    <property type="entry name" value="FAD/NAD-bd_sf"/>
</dbReference>